<evidence type="ECO:0000256" key="1">
    <source>
        <dbReference type="SAM" id="MobiDB-lite"/>
    </source>
</evidence>
<reference evidence="2 3" key="1">
    <citation type="submission" date="2018-05" db="EMBL/GenBank/DDBJ databases">
        <title>Draft genome sequence of Scytalidium lignicola DSM 105466, a ubiquitous saprotrophic fungus.</title>
        <authorList>
            <person name="Buettner E."/>
            <person name="Gebauer A.M."/>
            <person name="Hofrichter M."/>
            <person name="Liers C."/>
            <person name="Kellner H."/>
        </authorList>
    </citation>
    <scope>NUCLEOTIDE SEQUENCE [LARGE SCALE GENOMIC DNA]</scope>
    <source>
        <strain evidence="2 3">DSM 105466</strain>
    </source>
</reference>
<proteinExistence type="predicted"/>
<sequence length="278" mass="30889">MEAPIWDAEVVLGIPLLRCQGTAPDGTTCRIFLATSPDLCYRVWQTLIHLSAIDPNSNEIMSVMRELADLVVCGCEHRTNRASEVATIMSSWMVMVQFYRSGARLPAILVSQAVSISMRTGEDVMDVMENVLRNLNDDGSDDGSSESEEGEESSGGSEGSDVSMGDGAVDVLGANVVAPVANMIPLAPAVHHIRSPPRPSAPPVRRPLDTCPCCRDQIESEDDAVWCRAQCGGNIHRVCFQEWRNSCLDEVERWVSEEERLRYITCVFCRRRWLNEWE</sequence>
<dbReference type="AlphaFoldDB" id="A0A3E2H519"/>
<feature type="region of interest" description="Disordered" evidence="1">
    <location>
        <begin position="134"/>
        <end position="165"/>
    </location>
</feature>
<organism evidence="2 3">
    <name type="scientific">Scytalidium lignicola</name>
    <name type="common">Hyphomycete</name>
    <dbReference type="NCBI Taxonomy" id="5539"/>
    <lineage>
        <taxon>Eukaryota</taxon>
        <taxon>Fungi</taxon>
        <taxon>Dikarya</taxon>
        <taxon>Ascomycota</taxon>
        <taxon>Pezizomycotina</taxon>
        <taxon>Leotiomycetes</taxon>
        <taxon>Leotiomycetes incertae sedis</taxon>
        <taxon>Scytalidium</taxon>
    </lineage>
</organism>
<gene>
    <name evidence="2" type="ORF">B7463_g7858</name>
</gene>
<feature type="non-terminal residue" evidence="2">
    <location>
        <position position="1"/>
    </location>
</feature>
<keyword evidence="3" id="KW-1185">Reference proteome</keyword>
<comment type="caution">
    <text evidence="2">The sequence shown here is derived from an EMBL/GenBank/DDBJ whole genome shotgun (WGS) entry which is preliminary data.</text>
</comment>
<protein>
    <recommendedName>
        <fullName evidence="4">RING-type domain-containing protein</fullName>
    </recommendedName>
</protein>
<evidence type="ECO:0000313" key="2">
    <source>
        <dbReference type="EMBL" id="RFU28469.1"/>
    </source>
</evidence>
<name>A0A3E2H519_SCYLI</name>
<feature type="non-terminal residue" evidence="2">
    <location>
        <position position="278"/>
    </location>
</feature>
<accession>A0A3E2H519</accession>
<dbReference type="EMBL" id="NCSJ02000162">
    <property type="protein sequence ID" value="RFU28469.1"/>
    <property type="molecule type" value="Genomic_DNA"/>
</dbReference>
<dbReference type="OrthoDB" id="2122982at2759"/>
<evidence type="ECO:0000313" key="3">
    <source>
        <dbReference type="Proteomes" id="UP000258309"/>
    </source>
</evidence>
<feature type="compositionally biased region" description="Acidic residues" evidence="1">
    <location>
        <begin position="138"/>
        <end position="152"/>
    </location>
</feature>
<evidence type="ECO:0008006" key="4">
    <source>
        <dbReference type="Google" id="ProtNLM"/>
    </source>
</evidence>
<dbReference type="Proteomes" id="UP000258309">
    <property type="component" value="Unassembled WGS sequence"/>
</dbReference>